<evidence type="ECO:0000313" key="2">
    <source>
        <dbReference type="Proteomes" id="UP000059680"/>
    </source>
</evidence>
<organism evidence="1 2">
    <name type="scientific">Oryza sativa subsp. japonica</name>
    <name type="common">Rice</name>
    <dbReference type="NCBI Taxonomy" id="39947"/>
    <lineage>
        <taxon>Eukaryota</taxon>
        <taxon>Viridiplantae</taxon>
        <taxon>Streptophyta</taxon>
        <taxon>Embryophyta</taxon>
        <taxon>Tracheophyta</taxon>
        <taxon>Spermatophyta</taxon>
        <taxon>Magnoliopsida</taxon>
        <taxon>Liliopsida</taxon>
        <taxon>Poales</taxon>
        <taxon>Poaceae</taxon>
        <taxon>BOP clade</taxon>
        <taxon>Oryzoideae</taxon>
        <taxon>Oryzeae</taxon>
        <taxon>Oryzinae</taxon>
        <taxon>Oryza</taxon>
        <taxon>Oryza sativa</taxon>
    </lineage>
</organism>
<evidence type="ECO:0007829" key="4">
    <source>
        <dbReference type="ProteomicsDB" id="A0A0N7KGG8"/>
    </source>
</evidence>
<evidence type="ECO:0007829" key="3">
    <source>
        <dbReference type="PeptideAtlas" id="A0A0N7KGG8"/>
    </source>
</evidence>
<dbReference type="Gramene" id="Os03t0116316-00">
    <property type="protein sequence ID" value="Os03t0116316-00"/>
    <property type="gene ID" value="Os03g0116316"/>
</dbReference>
<dbReference type="PaxDb" id="39947-A0A0N7KGG8"/>
<dbReference type="InParanoid" id="A0A0N7KGG8"/>
<reference evidence="1 2" key="3">
    <citation type="journal article" date="2013" name="Rice">
        <title>Improvement of the Oryza sativa Nipponbare reference genome using next generation sequence and optical map data.</title>
        <authorList>
            <person name="Kawahara Y."/>
            <person name="de la Bastide M."/>
            <person name="Hamilton J.P."/>
            <person name="Kanamori H."/>
            <person name="McCombie W.R."/>
            <person name="Ouyang S."/>
            <person name="Schwartz D.C."/>
            <person name="Tanaka T."/>
            <person name="Wu J."/>
            <person name="Zhou S."/>
            <person name="Childs K.L."/>
            <person name="Davidson R.M."/>
            <person name="Lin H."/>
            <person name="Quesada-Ocampo L."/>
            <person name="Vaillancourt B."/>
            <person name="Sakai H."/>
            <person name="Lee S.S."/>
            <person name="Kim J."/>
            <person name="Numa H."/>
            <person name="Itoh T."/>
            <person name="Buell C.R."/>
            <person name="Matsumoto T."/>
        </authorList>
    </citation>
    <scope>NUCLEOTIDE SEQUENCE [LARGE SCALE GENOMIC DNA]</scope>
    <source>
        <strain evidence="2">cv. Nipponbare</strain>
    </source>
</reference>
<dbReference type="EMBL" id="AP014959">
    <property type="protein sequence ID" value="BAS81977.1"/>
    <property type="molecule type" value="Genomic_DNA"/>
</dbReference>
<dbReference type="PANTHER" id="PTHR45763:SF54">
    <property type="entry name" value="HYDROLASE, ALPHA_BETA FOLD FAMILY PROTEIN, EXPRESSED"/>
    <property type="match status" value="1"/>
</dbReference>
<proteinExistence type="evidence at protein level"/>
<keyword evidence="3 4" id="KW-1267">Proteomics identification</keyword>
<sequence length="143" mass="15240">MELLTTAPMLNCAAKRAGGSALGPLADALGSWIARAVVPPPPPPRICGSPGGPPVAAPRVRLRDGRHLAYAESGVRKEDARYKVVFSHGFTGSRLDSVRPSPVGQPALPLPPGLLILGSLFWLAMARNREWRQGRVTTESMLE</sequence>
<gene>
    <name evidence="1" type="ordered locus">Os03g0116316</name>
    <name evidence="1" type="ORF">OSNPB_030116316</name>
</gene>
<keyword evidence="2" id="KW-1185">Reference proteome</keyword>
<accession>A0A0N7KGG8</accession>
<name>A0A0N7KGG8_ORYSJ</name>
<protein>
    <submittedName>
        <fullName evidence="1">Os03g0116316 protein</fullName>
    </submittedName>
</protein>
<reference evidence="1 2" key="2">
    <citation type="journal article" date="2013" name="Plant Cell Physiol.">
        <title>Rice Annotation Project Database (RAP-DB): an integrative and interactive database for rice genomics.</title>
        <authorList>
            <person name="Sakai H."/>
            <person name="Lee S.S."/>
            <person name="Tanaka T."/>
            <person name="Numa H."/>
            <person name="Kim J."/>
            <person name="Kawahara Y."/>
            <person name="Wakimoto H."/>
            <person name="Yang C.C."/>
            <person name="Iwamoto M."/>
            <person name="Abe T."/>
            <person name="Yamada Y."/>
            <person name="Muto A."/>
            <person name="Inokuchi H."/>
            <person name="Ikemura T."/>
            <person name="Matsumoto T."/>
            <person name="Sasaki T."/>
            <person name="Itoh T."/>
        </authorList>
    </citation>
    <scope>NUCLEOTIDE SEQUENCE [LARGE SCALE GENOMIC DNA]</scope>
    <source>
        <strain evidence="2">cv. Nipponbare</strain>
    </source>
</reference>
<reference evidence="2" key="1">
    <citation type="journal article" date="2005" name="Nature">
        <title>The map-based sequence of the rice genome.</title>
        <authorList>
            <consortium name="International rice genome sequencing project (IRGSP)"/>
            <person name="Matsumoto T."/>
            <person name="Wu J."/>
            <person name="Kanamori H."/>
            <person name="Katayose Y."/>
            <person name="Fujisawa M."/>
            <person name="Namiki N."/>
            <person name="Mizuno H."/>
            <person name="Yamamoto K."/>
            <person name="Antonio B.A."/>
            <person name="Baba T."/>
            <person name="Sakata K."/>
            <person name="Nagamura Y."/>
            <person name="Aoki H."/>
            <person name="Arikawa K."/>
            <person name="Arita K."/>
            <person name="Bito T."/>
            <person name="Chiden Y."/>
            <person name="Fujitsuka N."/>
            <person name="Fukunaka R."/>
            <person name="Hamada M."/>
            <person name="Harada C."/>
            <person name="Hayashi A."/>
            <person name="Hijishita S."/>
            <person name="Honda M."/>
            <person name="Hosokawa S."/>
            <person name="Ichikawa Y."/>
            <person name="Idonuma A."/>
            <person name="Iijima M."/>
            <person name="Ikeda M."/>
            <person name="Ikeno M."/>
            <person name="Ito K."/>
            <person name="Ito S."/>
            <person name="Ito T."/>
            <person name="Ito Y."/>
            <person name="Ito Y."/>
            <person name="Iwabuchi A."/>
            <person name="Kamiya K."/>
            <person name="Karasawa W."/>
            <person name="Kurita K."/>
            <person name="Katagiri S."/>
            <person name="Kikuta A."/>
            <person name="Kobayashi H."/>
            <person name="Kobayashi N."/>
            <person name="Machita K."/>
            <person name="Maehara T."/>
            <person name="Masukawa M."/>
            <person name="Mizubayashi T."/>
            <person name="Mukai Y."/>
            <person name="Nagasaki H."/>
            <person name="Nagata Y."/>
            <person name="Naito S."/>
            <person name="Nakashima M."/>
            <person name="Nakama Y."/>
            <person name="Nakamichi Y."/>
            <person name="Nakamura M."/>
            <person name="Meguro A."/>
            <person name="Negishi M."/>
            <person name="Ohta I."/>
            <person name="Ohta T."/>
            <person name="Okamoto M."/>
            <person name="Ono N."/>
            <person name="Saji S."/>
            <person name="Sakaguchi M."/>
            <person name="Sakai K."/>
            <person name="Shibata M."/>
            <person name="Shimokawa T."/>
            <person name="Song J."/>
            <person name="Takazaki Y."/>
            <person name="Terasawa K."/>
            <person name="Tsugane M."/>
            <person name="Tsuji K."/>
            <person name="Ueda S."/>
            <person name="Waki K."/>
            <person name="Yamagata H."/>
            <person name="Yamamoto M."/>
            <person name="Yamamoto S."/>
            <person name="Yamane H."/>
            <person name="Yoshiki S."/>
            <person name="Yoshihara R."/>
            <person name="Yukawa K."/>
            <person name="Zhong H."/>
            <person name="Yano M."/>
            <person name="Yuan Q."/>
            <person name="Ouyang S."/>
            <person name="Liu J."/>
            <person name="Jones K.M."/>
            <person name="Gansberger K."/>
            <person name="Moffat K."/>
            <person name="Hill J."/>
            <person name="Bera J."/>
            <person name="Fadrosh D."/>
            <person name="Jin S."/>
            <person name="Johri S."/>
            <person name="Kim M."/>
            <person name="Overton L."/>
            <person name="Reardon M."/>
            <person name="Tsitrin T."/>
            <person name="Vuong H."/>
            <person name="Weaver B."/>
            <person name="Ciecko A."/>
            <person name="Tallon L."/>
            <person name="Jackson J."/>
            <person name="Pai G."/>
            <person name="Aken S.V."/>
            <person name="Utterback T."/>
            <person name="Reidmuller S."/>
            <person name="Feldblyum T."/>
            <person name="Hsiao J."/>
            <person name="Zismann V."/>
            <person name="Iobst S."/>
            <person name="de Vazeille A.R."/>
            <person name="Buell C.R."/>
            <person name="Ying K."/>
            <person name="Li Y."/>
            <person name="Lu T."/>
            <person name="Huang Y."/>
            <person name="Zhao Q."/>
            <person name="Feng Q."/>
            <person name="Zhang L."/>
            <person name="Zhu J."/>
            <person name="Weng Q."/>
            <person name="Mu J."/>
            <person name="Lu Y."/>
            <person name="Fan D."/>
            <person name="Liu Y."/>
            <person name="Guan J."/>
            <person name="Zhang Y."/>
            <person name="Yu S."/>
            <person name="Liu X."/>
            <person name="Zhang Y."/>
            <person name="Hong G."/>
            <person name="Han B."/>
            <person name="Choisne N."/>
            <person name="Demange N."/>
            <person name="Orjeda G."/>
            <person name="Samain S."/>
            <person name="Cattolico L."/>
            <person name="Pelletier E."/>
            <person name="Couloux A."/>
            <person name="Segurens B."/>
            <person name="Wincker P."/>
            <person name="D'Hont A."/>
            <person name="Scarpelli C."/>
            <person name="Weissenbach J."/>
            <person name="Salanoubat M."/>
            <person name="Quetier F."/>
            <person name="Yu Y."/>
            <person name="Kim H.R."/>
            <person name="Rambo T."/>
            <person name="Currie J."/>
            <person name="Collura K."/>
            <person name="Luo M."/>
            <person name="Yang T."/>
            <person name="Ammiraju J.S.S."/>
            <person name="Engler F."/>
            <person name="Soderlund C."/>
            <person name="Wing R.A."/>
            <person name="Palmer L.E."/>
            <person name="de la Bastide M."/>
            <person name="Spiegel L."/>
            <person name="Nascimento L."/>
            <person name="Zutavern T."/>
            <person name="O'Shaughnessy A."/>
            <person name="Dike S."/>
            <person name="Dedhia N."/>
            <person name="Preston R."/>
            <person name="Balija V."/>
            <person name="McCombie W.R."/>
            <person name="Chow T."/>
            <person name="Chen H."/>
            <person name="Chung M."/>
            <person name="Chen C."/>
            <person name="Shaw J."/>
            <person name="Wu H."/>
            <person name="Hsiao K."/>
            <person name="Chao Y."/>
            <person name="Chu M."/>
            <person name="Cheng C."/>
            <person name="Hour A."/>
            <person name="Lee P."/>
            <person name="Lin S."/>
            <person name="Lin Y."/>
            <person name="Liou J."/>
            <person name="Liu S."/>
            <person name="Hsing Y."/>
            <person name="Raghuvanshi S."/>
            <person name="Mohanty A."/>
            <person name="Bharti A.K."/>
            <person name="Gaur A."/>
            <person name="Gupta V."/>
            <person name="Kumar D."/>
            <person name="Ravi V."/>
            <person name="Vij S."/>
            <person name="Kapur A."/>
            <person name="Khurana P."/>
            <person name="Khurana P."/>
            <person name="Khurana J.P."/>
            <person name="Tyagi A.K."/>
            <person name="Gaikwad K."/>
            <person name="Singh A."/>
            <person name="Dalal V."/>
            <person name="Srivastava S."/>
            <person name="Dixit A."/>
            <person name="Pal A.K."/>
            <person name="Ghazi I.A."/>
            <person name="Yadav M."/>
            <person name="Pandit A."/>
            <person name="Bhargava A."/>
            <person name="Sureshbabu K."/>
            <person name="Batra K."/>
            <person name="Sharma T.R."/>
            <person name="Mohapatra T."/>
            <person name="Singh N.K."/>
            <person name="Messing J."/>
            <person name="Nelson A.B."/>
            <person name="Fuks G."/>
            <person name="Kavchok S."/>
            <person name="Keizer G."/>
            <person name="Linton E."/>
            <person name="Llaca V."/>
            <person name="Song R."/>
            <person name="Tanyolac B."/>
            <person name="Young S."/>
            <person name="Ho-Il K."/>
            <person name="Hahn J.H."/>
            <person name="Sangsakoo G."/>
            <person name="Vanavichit A."/>
            <person name="de Mattos Luiz.A.T."/>
            <person name="Zimmer P.D."/>
            <person name="Malone G."/>
            <person name="Dellagostin O."/>
            <person name="de Oliveira A.C."/>
            <person name="Bevan M."/>
            <person name="Bancroft I."/>
            <person name="Minx P."/>
            <person name="Cordum H."/>
            <person name="Wilson R."/>
            <person name="Cheng Z."/>
            <person name="Jin W."/>
            <person name="Jiang J."/>
            <person name="Leong S.A."/>
            <person name="Iwama H."/>
            <person name="Gojobori T."/>
            <person name="Itoh T."/>
            <person name="Niimura Y."/>
            <person name="Fujii Y."/>
            <person name="Habara T."/>
            <person name="Sakai H."/>
            <person name="Sato Y."/>
            <person name="Wilson G."/>
            <person name="Kumar K."/>
            <person name="McCouch S."/>
            <person name="Juretic N."/>
            <person name="Hoen D."/>
            <person name="Wright S."/>
            <person name="Bruskiewich R."/>
            <person name="Bureau T."/>
            <person name="Miyao A."/>
            <person name="Hirochika H."/>
            <person name="Nishikawa T."/>
            <person name="Kadowaki K."/>
            <person name="Sugiura M."/>
            <person name="Burr B."/>
            <person name="Sasaki T."/>
        </authorList>
    </citation>
    <scope>NUCLEOTIDE SEQUENCE [LARGE SCALE GENOMIC DNA]</scope>
    <source>
        <strain evidence="2">cv. Nipponbare</strain>
    </source>
</reference>
<dbReference type="PANTHER" id="PTHR45763">
    <property type="entry name" value="HYDROLASE, ALPHA/BETA FOLD FAMILY PROTEIN, EXPRESSED-RELATED"/>
    <property type="match status" value="1"/>
</dbReference>
<dbReference type="Proteomes" id="UP000059680">
    <property type="component" value="Chromosome 3"/>
</dbReference>
<dbReference type="STRING" id="39947.A0A0N7KGG8"/>
<dbReference type="AlphaFoldDB" id="A0A0N7KGG8"/>
<evidence type="ECO:0000313" key="1">
    <source>
        <dbReference type="EMBL" id="BAS81977.1"/>
    </source>
</evidence>